<organism evidence="3 4">
    <name type="scientific">Streptococcus xiaochunlingii</name>
    <dbReference type="NCBI Taxonomy" id="2589788"/>
    <lineage>
        <taxon>Bacteria</taxon>
        <taxon>Bacillati</taxon>
        <taxon>Bacillota</taxon>
        <taxon>Bacilli</taxon>
        <taxon>Lactobacillales</taxon>
        <taxon>Streptococcaceae</taxon>
        <taxon>Streptococcus</taxon>
    </lineage>
</organism>
<dbReference type="Proteomes" id="UP000319739">
    <property type="component" value="Unassembled WGS sequence"/>
</dbReference>
<sequence>MKQEEWLAEFERAHGRPANQEEIQQVFGTFGSPETQVTPNTPVNPIQSPFEGVAPVSNQGQFGGHLPFPEQAKFGGAAPVPEKMPFGGATPAPEQTQSGGAAPTLEQTPFGGAAPAPKQTLFGGATPSPEQAQFGGSDPAQAPVGGASPAPNQYQGGTSPFQHQGQAFGQGGTQPQAPVQESAQAGAPFTSYNNAQMQGGYPNNGQLNYQTNSPYMGQAPIPGKKSKKGLIIGLFSLVAVAVLSVLAFFLFAKNPNSIQGKWSATPEMKKTMKSAFSGTFSTTSDISSEFVKDVDMIVEVKGKKVTISVIGKIDFKGAAKELYDDGDNDFYSVEDALDYIQENSENSYLEDMGLEIDVKKGTLKMVAFEGEVDEKDHRFIQDEDASHFLQYDLKYKIENGTLKVSVDGNDYGIEYSFKK</sequence>
<keyword evidence="2" id="KW-0472">Membrane</keyword>
<feature type="compositionally biased region" description="Polar residues" evidence="1">
    <location>
        <begin position="190"/>
        <end position="211"/>
    </location>
</feature>
<evidence type="ECO:0000313" key="3">
    <source>
        <dbReference type="EMBL" id="TPE38319.1"/>
    </source>
</evidence>
<evidence type="ECO:0000256" key="1">
    <source>
        <dbReference type="SAM" id="MobiDB-lite"/>
    </source>
</evidence>
<feature type="region of interest" description="Disordered" evidence="1">
    <location>
        <begin position="31"/>
        <end position="211"/>
    </location>
</feature>
<dbReference type="RefSeq" id="WP_140814248.1">
    <property type="nucleotide sequence ID" value="NZ_VFSG01000001.1"/>
</dbReference>
<accession>A0ABY2YG70</accession>
<evidence type="ECO:0000313" key="4">
    <source>
        <dbReference type="Proteomes" id="UP000319739"/>
    </source>
</evidence>
<feature type="compositionally biased region" description="Low complexity" evidence="1">
    <location>
        <begin position="160"/>
        <end position="178"/>
    </location>
</feature>
<name>A0ABY2YG70_9STRE</name>
<comment type="caution">
    <text evidence="3">The sequence shown here is derived from an EMBL/GenBank/DDBJ whole genome shotgun (WGS) entry which is preliminary data.</text>
</comment>
<keyword evidence="4" id="KW-1185">Reference proteome</keyword>
<evidence type="ECO:0000256" key="2">
    <source>
        <dbReference type="SAM" id="Phobius"/>
    </source>
</evidence>
<feature type="compositionally biased region" description="Polar residues" evidence="1">
    <location>
        <begin position="31"/>
        <end position="47"/>
    </location>
</feature>
<reference evidence="3 4" key="1">
    <citation type="submission" date="2019-06" db="EMBL/GenBank/DDBJ databases">
        <authorList>
            <person name="Zou Y."/>
        </authorList>
    </citation>
    <scope>NUCLEOTIDE SEQUENCE [LARGE SCALE GENOMIC DNA]</scope>
    <source>
        <strain evidence="3 4">E24</strain>
    </source>
</reference>
<dbReference type="EMBL" id="VFSG01000001">
    <property type="protein sequence ID" value="TPE38319.1"/>
    <property type="molecule type" value="Genomic_DNA"/>
</dbReference>
<proteinExistence type="predicted"/>
<gene>
    <name evidence="3" type="ORF">FJR71_05000</name>
</gene>
<keyword evidence="2" id="KW-1133">Transmembrane helix</keyword>
<protein>
    <submittedName>
        <fullName evidence="3">Uncharacterized protein</fullName>
    </submittedName>
</protein>
<feature type="transmembrane region" description="Helical" evidence="2">
    <location>
        <begin position="230"/>
        <end position="251"/>
    </location>
</feature>
<feature type="compositionally biased region" description="Polar residues" evidence="1">
    <location>
        <begin position="150"/>
        <end position="159"/>
    </location>
</feature>
<keyword evidence="2" id="KW-0812">Transmembrane</keyword>